<keyword evidence="1" id="KW-1133">Transmembrane helix</keyword>
<evidence type="ECO:0000313" key="2">
    <source>
        <dbReference type="EMBL" id="WRO23098.1"/>
    </source>
</evidence>
<accession>A0AAU0UUY7</accession>
<feature type="transmembrane region" description="Helical" evidence="1">
    <location>
        <begin position="12"/>
        <end position="34"/>
    </location>
</feature>
<gene>
    <name evidence="2" type="ORF">MFMK1_002946</name>
</gene>
<dbReference type="Gene3D" id="1.10.287.4300">
    <property type="entry name" value="Stage III sporulation protein AH-like"/>
    <property type="match status" value="1"/>
</dbReference>
<dbReference type="KEGG" id="dbc:MFMK1_002946"/>
<dbReference type="AlphaFoldDB" id="A0AAU0UUY7"/>
<evidence type="ECO:0000256" key="1">
    <source>
        <dbReference type="SAM" id="Phobius"/>
    </source>
</evidence>
<dbReference type="EMBL" id="CP121694">
    <property type="protein sequence ID" value="WRO23098.1"/>
    <property type="molecule type" value="Genomic_DNA"/>
</dbReference>
<organism evidence="2 3">
    <name type="scientific">Metallumcola ferriviriculae</name>
    <dbReference type="NCBI Taxonomy" id="3039180"/>
    <lineage>
        <taxon>Bacteria</taxon>
        <taxon>Bacillati</taxon>
        <taxon>Bacillota</taxon>
        <taxon>Clostridia</taxon>
        <taxon>Neomoorellales</taxon>
        <taxon>Desulfitibacteraceae</taxon>
        <taxon>Metallumcola</taxon>
    </lineage>
</organism>
<keyword evidence="3" id="KW-1185">Reference proteome</keyword>
<dbReference type="InterPro" id="IPR024232">
    <property type="entry name" value="SpoIIIAH"/>
</dbReference>
<sequence length="206" mass="22926">MAKINLVLNRKKSLWIVMGFIVLVIALMAVSGGFKLASSLLNRNEVPVNTGMVPGDMNDNIGGADANAKVAPLDENYELLEQVDKLAQGDKDFFVEYRLERDRVRSQQIELLKDIIQNPSSVAETRQEAQAVLLEITRRMEKELQLEHLITAKGYEDAVLFIQPSGVTVIVKNTQLSQEDVTKIADVVSRSTGHDIKDIVVIPKKD</sequence>
<dbReference type="InterPro" id="IPR038503">
    <property type="entry name" value="SpoIIIAH_sf"/>
</dbReference>
<name>A0AAU0UUY7_9FIRM</name>
<reference evidence="2 3" key="1">
    <citation type="submission" date="2023-04" db="EMBL/GenBank/DDBJ databases">
        <authorList>
            <person name="Hsu D."/>
        </authorList>
    </citation>
    <scope>NUCLEOTIDE SEQUENCE [LARGE SCALE GENOMIC DNA]</scope>
    <source>
        <strain evidence="2 3">MK1</strain>
    </source>
</reference>
<protein>
    <submittedName>
        <fullName evidence="2">SpoIIIAH-like family protein</fullName>
    </submittedName>
</protein>
<dbReference type="RefSeq" id="WP_366922484.1">
    <property type="nucleotide sequence ID" value="NZ_CP121694.1"/>
</dbReference>
<keyword evidence="1" id="KW-0812">Transmembrane</keyword>
<keyword evidence="1" id="KW-0472">Membrane</keyword>
<proteinExistence type="predicted"/>
<dbReference type="Proteomes" id="UP001329915">
    <property type="component" value="Chromosome"/>
</dbReference>
<evidence type="ECO:0000313" key="3">
    <source>
        <dbReference type="Proteomes" id="UP001329915"/>
    </source>
</evidence>
<dbReference type="Pfam" id="PF12685">
    <property type="entry name" value="SpoIIIAH"/>
    <property type="match status" value="1"/>
</dbReference>